<feature type="region of interest" description="Disordered" evidence="6">
    <location>
        <begin position="1655"/>
        <end position="1775"/>
    </location>
</feature>
<feature type="transmembrane region" description="Helical" evidence="7">
    <location>
        <begin position="1955"/>
        <end position="1974"/>
    </location>
</feature>
<dbReference type="GO" id="GO:0005216">
    <property type="term" value="F:monoatomic ion channel activity"/>
    <property type="evidence" value="ECO:0007669"/>
    <property type="project" value="InterPro"/>
</dbReference>
<feature type="compositionally biased region" description="Polar residues" evidence="6">
    <location>
        <begin position="1707"/>
        <end position="1719"/>
    </location>
</feature>
<evidence type="ECO:0000256" key="3">
    <source>
        <dbReference type="ARBA" id="ARBA00022737"/>
    </source>
</evidence>
<keyword evidence="3" id="KW-0677">Repeat</keyword>
<evidence type="ECO:0000256" key="7">
    <source>
        <dbReference type="SAM" id="Phobius"/>
    </source>
</evidence>
<feature type="domain" description="Polycystin cation channel PKD1/PKD2" evidence="8">
    <location>
        <begin position="1958"/>
        <end position="2083"/>
    </location>
</feature>
<keyword evidence="10" id="KW-1185">Reference proteome</keyword>
<gene>
    <name evidence="9" type="ORF">ECRASSUSDP1_LOCUS15877</name>
</gene>
<dbReference type="PANTHER" id="PTHR10582">
    <property type="entry name" value="TRANSIENT RECEPTOR POTENTIAL ION CHANNEL PROTEIN"/>
    <property type="match status" value="1"/>
</dbReference>
<comment type="caution">
    <text evidence="9">The sequence shown here is derived from an EMBL/GenBank/DDBJ whole genome shotgun (WGS) entry which is preliminary data.</text>
</comment>
<dbReference type="Proteomes" id="UP001295684">
    <property type="component" value="Unassembled WGS sequence"/>
</dbReference>
<feature type="compositionally biased region" description="Acidic residues" evidence="6">
    <location>
        <begin position="1681"/>
        <end position="1704"/>
    </location>
</feature>
<organism evidence="9 10">
    <name type="scientific">Euplotes crassus</name>
    <dbReference type="NCBI Taxonomy" id="5936"/>
    <lineage>
        <taxon>Eukaryota</taxon>
        <taxon>Sar</taxon>
        <taxon>Alveolata</taxon>
        <taxon>Ciliophora</taxon>
        <taxon>Intramacronucleata</taxon>
        <taxon>Spirotrichea</taxon>
        <taxon>Hypotrichia</taxon>
        <taxon>Euplotida</taxon>
        <taxon>Euplotidae</taxon>
        <taxon>Moneuplotes</taxon>
    </lineage>
</organism>
<evidence type="ECO:0000256" key="5">
    <source>
        <dbReference type="ARBA" id="ARBA00023136"/>
    </source>
</evidence>
<keyword evidence="2 7" id="KW-0812">Transmembrane</keyword>
<dbReference type="InterPro" id="IPR013122">
    <property type="entry name" value="PKD1_2_channel"/>
</dbReference>
<keyword evidence="5 7" id="KW-0472">Membrane</keyword>
<name>A0AAD1XKR8_EUPCR</name>
<protein>
    <recommendedName>
        <fullName evidence="8">Polycystin cation channel PKD1/PKD2 domain-containing protein</fullName>
    </recommendedName>
</protein>
<dbReference type="PANTHER" id="PTHR10582:SF2">
    <property type="entry name" value="INACTIVE"/>
    <property type="match status" value="1"/>
</dbReference>
<evidence type="ECO:0000256" key="4">
    <source>
        <dbReference type="ARBA" id="ARBA00022989"/>
    </source>
</evidence>
<feature type="transmembrane region" description="Helical" evidence="7">
    <location>
        <begin position="1888"/>
        <end position="1911"/>
    </location>
</feature>
<dbReference type="GO" id="GO:0098703">
    <property type="term" value="P:calcium ion import across plasma membrane"/>
    <property type="evidence" value="ECO:0007669"/>
    <property type="project" value="TreeGrafter"/>
</dbReference>
<feature type="transmembrane region" description="Helical" evidence="7">
    <location>
        <begin position="2053"/>
        <end position="2077"/>
    </location>
</feature>
<proteinExistence type="predicted"/>
<accession>A0AAD1XKR8</accession>
<dbReference type="EMBL" id="CAMPGE010015933">
    <property type="protein sequence ID" value="CAI2374523.1"/>
    <property type="molecule type" value="Genomic_DNA"/>
</dbReference>
<evidence type="ECO:0000313" key="10">
    <source>
        <dbReference type="Proteomes" id="UP001295684"/>
    </source>
</evidence>
<feature type="region of interest" description="Disordered" evidence="6">
    <location>
        <begin position="347"/>
        <end position="370"/>
    </location>
</feature>
<reference evidence="9" key="1">
    <citation type="submission" date="2023-07" db="EMBL/GenBank/DDBJ databases">
        <authorList>
            <consortium name="AG Swart"/>
            <person name="Singh M."/>
            <person name="Singh A."/>
            <person name="Seah K."/>
            <person name="Emmerich C."/>
        </authorList>
    </citation>
    <scope>NUCLEOTIDE SEQUENCE</scope>
    <source>
        <strain evidence="9">DP1</strain>
    </source>
</reference>
<sequence>MNKGDVDPPPAPIKTRQYFGSRKKQSQKPQFGPKIIPEEPKNEEDSSSNTVEQKNYSQEFLGQYSRTTFLPSCRYLSVKFHPVLKDHIIVLSEINKDYFETNFQKGFEVDTLVDKPVNRNFTARMKSKYIKYAKNVISRGDVINKAKTQFMNFSKSSLISEQSSDFFEHDSFYEGGEDDPQFQGRKEETKAPASKEVREFRGIKQEMKRVRGKYLKNEALKRKDDIFQDLDESLSTEDVYRAMDLIIQDSSEFLRTTNNTIQLKKSRIKGYADSEFSEEDSFNTSMYDEESQEDYSSSINTTAFEELEEYQGIKYLPPPFRHKYELSLWKADVLGISKVMSKYFTPSEKDISSDTSKTEKTEETKKKRSDNQEIMFSMDVSIDKKTIVISERELISEDISVMIFDIYSLEMISEQTVNIVNKINKKYNREYDKDEDLNTPEEGEYCPTSEGFPKITSFGNGEYLLVGVGNKPKSKKISEFRIYDTEQEHIHSTFSRVSHHSLVGIMHSIYSHPDDLGIFYLLTKIEAGFVAYKLDMLHNECEFLCRYEGEGIQRILISEDCKEVFLIQTTTGENARHHLYSAPLGKTAYFDADSEVESSPRVEVVYSFKTVSSSLIIVYEEYSQTKVGILNDGVFRAYDDKFQNAQNAHDYSLLNSGNVLMMKSPEDYSFECLILKKSSKNVENSTYQVKEFTGLKYKYPYLCFIKGGTEVFRFNFFRKRFTYLRLNSPLVTYTNDSYETSTYSGLMDRGEYYTKIQLDLLGIMDDMELRKQENAPETFQITSNKCNILKQYLPRSKLLGCFPDDYAYFSSLKPEKAFYIHTSSHIIAYSMEKSGRCSILKASYGEREVAYYQGFLFAKKESNKIFYSPAPCNFNKRSNYTTVYQTSTGIIQDFYNAKEDNSFYLIDEIGSVKIVTLEIPVDEEGDAPKLKVQHNYYINKDFAGGDIFTIADGMLYSGFKSYILQKRSTANEEFQSEFRIKTLDGLEQTEAPVISDNTIVFIGVITSNKSSRNQNTTRQPIRVALIMPLFNSSKFRFVSKKREKYLKNEFFYKIKNTKEETIVYQFQSTQLGCIEFDFYDFNGRYIDSIKLKIPGVTDYDNFKLKLSPDGTKIFIKEKQSDGNIYDGKVYEIVTLIKKSLIEKLMNFYKKGKRYEFGTENEKVYFDLKLVRVVKDIDSIFGFNCDPDLTNDGILTYANGEDNLYYDTLEITEYVKDKLSKNDQTKKYEAIDSYTWIATNRSYIAYKSDKIFCIFFDIEKIETEENHSFTIYPYKPFQLNIYLNFHDLYISKVTCGPNPDKIVICCSSPLQENIFLLWDCYENHEIQNYSNKGKYISLHGRGSDTCYVLSDDKFLDMDQILANYFFDINFLDYYDDNVPKNGYKVSEKEEVMLCRGQILLKVSFIESQTLEKIVKKKEILDDENITLSKIKFQINGATILHIFALDEKHLALILNFLQENYKEYLSIILIRNKKNLSALDICIDNESPRCTELFLRALSHLEGSYSSLIYTRFNKILSMKLKSFNDYLDSCFFQTIQMQTTKYLHLKKKGLPWVGAHYSCLLDEYFRGKNTVDGKNRKHVRKKAANLVQKMFNKQSYRSEIEKVKSGFGTKFVSLMDKVSFLKKDKRYNKNDHDLSSFSNLDKAHNHRQDYTSMVESSELNTNQKEEAEGDSETNKQRSSQDEAEGESESGDQYDNSEEDDEASNDDLQSSLFADQSLNEENIDNSYDRKKNQRNNASHPKLLSLVKNYTEKTKGPQGELNEHHEHIEGVKKKEREEHQIETLKQERRVLDQKEAKEYRLPRVNIEAIEFGWILNDNEGTQFLKELCKSEGTDLFDLRIIRLILLFLWEHYSKRLNLLLLLPSFIYLVLFVLYSTWIHNNKIEEERKGGAYHVTNLCMVIFLLILTVYFIIIECFHFCYHRLDYFLLSWKLQAWMTYNLTIASVVCDLWEVRERTLIPIFAICILNHYLRLLYYVKFSVRNAYLSKMIIQVTTDSRYFLLVFIISIMGFANAFWIIQGNEDRFTGGTIPLAFVYSYRTGIGDFDTDGYDGGYEVLIWLIWFASTFFNLIILLNMLIAIMGDTFGKIQETAESNTYRSLCEIMVENEILVSRQAIFGKKKYIIIVTEEKAEDDQKAWEGNFGQVKNHVAEMIKRDNSSLNNIFSRIKLKLDFLINKTSEKLTGKFERRIDRCNHELTLLESHIKDHQDLYNHIQRLAASR</sequence>
<feature type="compositionally biased region" description="Basic and acidic residues" evidence="6">
    <location>
        <begin position="1748"/>
        <end position="1775"/>
    </location>
</feature>
<evidence type="ECO:0000256" key="1">
    <source>
        <dbReference type="ARBA" id="ARBA00004141"/>
    </source>
</evidence>
<comment type="subcellular location">
    <subcellularLocation>
        <location evidence="1">Membrane</location>
        <topology evidence="1">Multi-pass membrane protein</topology>
    </subcellularLocation>
</comment>
<dbReference type="InterPro" id="IPR024862">
    <property type="entry name" value="TRPV"/>
</dbReference>
<keyword evidence="4 7" id="KW-1133">Transmembrane helix</keyword>
<evidence type="ECO:0000256" key="6">
    <source>
        <dbReference type="SAM" id="MobiDB-lite"/>
    </source>
</evidence>
<feature type="transmembrane region" description="Helical" evidence="7">
    <location>
        <begin position="1854"/>
        <end position="1876"/>
    </location>
</feature>
<evidence type="ECO:0000256" key="2">
    <source>
        <dbReference type="ARBA" id="ARBA00022692"/>
    </source>
</evidence>
<evidence type="ECO:0000313" key="9">
    <source>
        <dbReference type="EMBL" id="CAI2374523.1"/>
    </source>
</evidence>
<evidence type="ECO:0000259" key="8">
    <source>
        <dbReference type="Pfam" id="PF08016"/>
    </source>
</evidence>
<dbReference type="Pfam" id="PF08016">
    <property type="entry name" value="PKD_channel"/>
    <property type="match status" value="1"/>
</dbReference>
<feature type="transmembrane region" description="Helical" evidence="7">
    <location>
        <begin position="1995"/>
        <end position="2015"/>
    </location>
</feature>
<dbReference type="GO" id="GO:0005886">
    <property type="term" value="C:plasma membrane"/>
    <property type="evidence" value="ECO:0007669"/>
    <property type="project" value="TreeGrafter"/>
</dbReference>
<feature type="region of interest" description="Disordered" evidence="6">
    <location>
        <begin position="1"/>
        <end position="53"/>
    </location>
</feature>